<reference evidence="1 2" key="1">
    <citation type="submission" date="2021-03" db="EMBL/GenBank/DDBJ databases">
        <title>Antimicrobial resistance genes in bacteria isolated from Japanese honey, and their potential for conferring macrolide and lincosamide resistance in the American foulbrood pathogen Paenibacillus larvae.</title>
        <authorList>
            <person name="Okamoto M."/>
            <person name="Kumagai M."/>
            <person name="Kanamori H."/>
            <person name="Takamatsu D."/>
        </authorList>
    </citation>
    <scope>NUCLEOTIDE SEQUENCE [LARGE SCALE GENOMIC DNA]</scope>
    <source>
        <strain evidence="1 2">J1TS3</strain>
    </source>
</reference>
<accession>A0ABQ4K3F0</accession>
<protein>
    <submittedName>
        <fullName evidence="1">Uncharacterized protein</fullName>
    </submittedName>
</protein>
<gene>
    <name evidence="1" type="ORF">J1TS3_13980</name>
</gene>
<evidence type="ECO:0000313" key="2">
    <source>
        <dbReference type="Proteomes" id="UP000680279"/>
    </source>
</evidence>
<comment type="caution">
    <text evidence="1">The sequence shown here is derived from an EMBL/GenBank/DDBJ whole genome shotgun (WGS) entry which is preliminary data.</text>
</comment>
<dbReference type="EMBL" id="BOQT01000003">
    <property type="protein sequence ID" value="GIN20264.1"/>
    <property type="molecule type" value="Genomic_DNA"/>
</dbReference>
<evidence type="ECO:0000313" key="1">
    <source>
        <dbReference type="EMBL" id="GIN20264.1"/>
    </source>
</evidence>
<dbReference type="Pfam" id="PF09234">
    <property type="entry name" value="DUF1963"/>
    <property type="match status" value="1"/>
</dbReference>
<dbReference type="Proteomes" id="UP000680279">
    <property type="component" value="Unassembled WGS sequence"/>
</dbReference>
<name>A0ABQ4K3F0_9BACI</name>
<dbReference type="InterPro" id="IPR015315">
    <property type="entry name" value="DUF1963"/>
</dbReference>
<organism evidence="1 2">
    <name type="scientific">Siminovitchia fordii</name>
    <dbReference type="NCBI Taxonomy" id="254759"/>
    <lineage>
        <taxon>Bacteria</taxon>
        <taxon>Bacillati</taxon>
        <taxon>Bacillota</taxon>
        <taxon>Bacilli</taxon>
        <taxon>Bacillales</taxon>
        <taxon>Bacillaceae</taxon>
        <taxon>Siminovitchia</taxon>
    </lineage>
</organism>
<proteinExistence type="predicted"/>
<dbReference type="Gene3D" id="2.30.320.10">
    <property type="entry name" value="YwqG-like"/>
    <property type="match status" value="1"/>
</dbReference>
<keyword evidence="2" id="KW-1185">Reference proteome</keyword>
<sequence>MDQSSFDEKNAVYELLFQLDMEGSDQKTYAMIYDSGTMQFFIEKEDFSQLYYYIYSL</sequence>